<name>A0A5C5YAU8_9PLAN</name>
<feature type="region of interest" description="Disordered" evidence="1">
    <location>
        <begin position="1"/>
        <end position="26"/>
    </location>
</feature>
<evidence type="ECO:0000256" key="1">
    <source>
        <dbReference type="SAM" id="MobiDB-lite"/>
    </source>
</evidence>
<dbReference type="EMBL" id="SJPL01000001">
    <property type="protein sequence ID" value="TWT71963.1"/>
    <property type="molecule type" value="Genomic_DNA"/>
</dbReference>
<evidence type="ECO:0000313" key="3">
    <source>
        <dbReference type="Proteomes" id="UP000317238"/>
    </source>
</evidence>
<evidence type="ECO:0000313" key="2">
    <source>
        <dbReference type="EMBL" id="TWT71963.1"/>
    </source>
</evidence>
<accession>A0A5C5YAU8</accession>
<sequence length="311" mass="35562" precursor="true">MSGSPNSVPSDRSRVSDPPGRAVRGNPLTTWLNRRRLVALAAAWIAGNRRLSLGQQAIDSSVAGSPAVVSDTEVRDSVQWLVNWGLGQLPPVYRGDKDWGRVKRVWAGVDMKLDGLKLRTHRKWHDQEHGRWFRYEIFSPGQTDRPAWARDHRPGSRLPVQIEVRSLRQEEKRWWIDVVASAPLDFTAQLQRWNLGVKWYSLTTHGNMQVRIDATMGVDFATDYTELPPALVIAPQVAAAKLTLVSFDLHRVSHVGGEVAEEIGTVVERNLKRFWLDKLNEKLADKLNRSIDKHRDDLRFSLADYWKRWTP</sequence>
<comment type="caution">
    <text evidence="2">The sequence shown here is derived from an EMBL/GenBank/DDBJ whole genome shotgun (WGS) entry which is preliminary data.</text>
</comment>
<reference evidence="2 3" key="1">
    <citation type="submission" date="2019-02" db="EMBL/GenBank/DDBJ databases">
        <title>Deep-cultivation of Planctomycetes and their phenomic and genomic characterization uncovers novel biology.</title>
        <authorList>
            <person name="Wiegand S."/>
            <person name="Jogler M."/>
            <person name="Boedeker C."/>
            <person name="Pinto D."/>
            <person name="Vollmers J."/>
            <person name="Rivas-Marin E."/>
            <person name="Kohn T."/>
            <person name="Peeters S.H."/>
            <person name="Heuer A."/>
            <person name="Rast P."/>
            <person name="Oberbeckmann S."/>
            <person name="Bunk B."/>
            <person name="Jeske O."/>
            <person name="Meyerdierks A."/>
            <person name="Storesund J.E."/>
            <person name="Kallscheuer N."/>
            <person name="Luecker S."/>
            <person name="Lage O.M."/>
            <person name="Pohl T."/>
            <person name="Merkel B.J."/>
            <person name="Hornburger P."/>
            <person name="Mueller R.-W."/>
            <person name="Bruemmer F."/>
            <person name="Labrenz M."/>
            <person name="Spormann A.M."/>
            <person name="Op Den Camp H."/>
            <person name="Overmann J."/>
            <person name="Amann R."/>
            <person name="Jetten M.S.M."/>
            <person name="Mascher T."/>
            <person name="Medema M.H."/>
            <person name="Devos D.P."/>
            <person name="Kaster A.-K."/>
            <person name="Ovreas L."/>
            <person name="Rohde M."/>
            <person name="Galperin M.Y."/>
            <person name="Jogler C."/>
        </authorList>
    </citation>
    <scope>NUCLEOTIDE SEQUENCE [LARGE SCALE GENOMIC DNA]</scope>
    <source>
        <strain evidence="2 3">Pan14r</strain>
    </source>
</reference>
<organism evidence="2 3">
    <name type="scientific">Crateriforma conspicua</name>
    <dbReference type="NCBI Taxonomy" id="2527996"/>
    <lineage>
        <taxon>Bacteria</taxon>
        <taxon>Pseudomonadati</taxon>
        <taxon>Planctomycetota</taxon>
        <taxon>Planctomycetia</taxon>
        <taxon>Planctomycetales</taxon>
        <taxon>Planctomycetaceae</taxon>
        <taxon>Crateriforma</taxon>
    </lineage>
</organism>
<dbReference type="Proteomes" id="UP000317238">
    <property type="component" value="Unassembled WGS sequence"/>
</dbReference>
<feature type="compositionally biased region" description="Polar residues" evidence="1">
    <location>
        <begin position="1"/>
        <end position="10"/>
    </location>
</feature>
<proteinExistence type="predicted"/>
<protein>
    <submittedName>
        <fullName evidence="2">Uncharacterized protein</fullName>
    </submittedName>
</protein>
<dbReference type="AlphaFoldDB" id="A0A5C5YAU8"/>
<gene>
    <name evidence="2" type="ORF">Pan14r_42800</name>
</gene>
<keyword evidence="3" id="KW-1185">Reference proteome</keyword>